<dbReference type="EMBL" id="KY523104">
    <property type="protein sequence ID" value="QKU35554.1"/>
    <property type="molecule type" value="Genomic_DNA"/>
</dbReference>
<proteinExistence type="predicted"/>
<evidence type="ECO:0000313" key="1">
    <source>
        <dbReference type="EMBL" id="QKU35554.1"/>
    </source>
</evidence>
<dbReference type="GeneID" id="80518984"/>
<reference evidence="1" key="2">
    <citation type="journal article" date="2018" name="Nat. Commun.">
        <title>Tailed giant Tupanvirus possesses the most complete translational apparatus of the known virosphere.</title>
        <authorList>
            <person name="Abrahao J."/>
            <person name="Silva L."/>
            <person name="Silva L.S."/>
            <person name="Khalil J.Y.B."/>
            <person name="Rodrigues R."/>
            <person name="Arantes T."/>
            <person name="Assis F."/>
            <person name="Boratto P."/>
            <person name="Andrade M."/>
            <person name="Kroon E.G."/>
            <person name="Ribeiro B."/>
            <person name="Bergier I."/>
            <person name="Seligmann H."/>
            <person name="Ghigo E."/>
            <person name="Colson P."/>
            <person name="Levasseur A."/>
            <person name="Kroemer G."/>
            <person name="Raoult D."/>
            <person name="La Scola B."/>
        </authorList>
    </citation>
    <scope>NUCLEOTIDE SEQUENCE [LARGE SCALE GENOMIC DNA]</scope>
    <source>
        <strain evidence="1">Soda lake</strain>
    </source>
</reference>
<dbReference type="KEGG" id="vg:80518984"/>
<name>A0A6N1NM36_9VIRU</name>
<dbReference type="RefSeq" id="YP_010782220.1">
    <property type="nucleotide sequence ID" value="NC_075039.1"/>
</dbReference>
<reference evidence="1" key="1">
    <citation type="submission" date="2017-01" db="EMBL/GenBank/DDBJ databases">
        <authorList>
            <person name="Assis F.L."/>
            <person name="Abrahao J.S."/>
            <person name="Silva L."/>
            <person name="Khalil J.B."/>
            <person name="Rodrigues R."/>
            <person name="Silva L.S."/>
            <person name="Arantes T."/>
            <person name="Boratto P."/>
            <person name="Andrade M."/>
            <person name="Kroon E.G."/>
            <person name="Ribeiro B."/>
            <person name="Bergier I."/>
            <person name="Seligmann H."/>
            <person name="Ghigo E."/>
            <person name="Colson P."/>
            <person name="Levasseur A."/>
            <person name="Raoult D."/>
            <person name="Scola B.L."/>
        </authorList>
    </citation>
    <scope>NUCLEOTIDE SEQUENCE</scope>
    <source>
        <strain evidence="1">Soda lake</strain>
    </source>
</reference>
<accession>A0A6N1NM36</accession>
<protein>
    <submittedName>
        <fullName evidence="1">Uncharacterized protein</fullName>
    </submittedName>
</protein>
<sequence length="144" mass="16957">MNVSYSKICNHNRLQRINNDFVRCLDCGQSMISQTKMMTNKTRQDFTKENKSFVRNFSRNFSNVLEEVDEQASYPLYEYYADRMMINKIIINRRVQFASDPAKFEVIVNGSKTFLTADEIQKLLMDANAFRVDESIIRSKTLRN</sequence>
<organism evidence="1">
    <name type="scientific">Tupanvirus soda lake</name>
    <dbReference type="NCBI Taxonomy" id="2126985"/>
    <lineage>
        <taxon>Viruses</taxon>
        <taxon>Varidnaviria</taxon>
        <taxon>Bamfordvirae</taxon>
        <taxon>Nucleocytoviricota</taxon>
        <taxon>Megaviricetes</taxon>
        <taxon>Imitervirales</taxon>
        <taxon>Mimiviridae</taxon>
        <taxon>Megamimivirinae</taxon>
        <taxon>Tupanvirus</taxon>
        <taxon>Tupanvirus salinum</taxon>
    </lineage>
</organism>